<dbReference type="InterPro" id="IPR004294">
    <property type="entry name" value="Carotenoid_Oase"/>
</dbReference>
<keyword evidence="3" id="KW-0560">Oxidoreductase</keyword>
<comment type="cofactor">
    <cofactor evidence="5">
        <name>Fe(2+)</name>
        <dbReference type="ChEBI" id="CHEBI:29033"/>
    </cofactor>
    <text evidence="5">Binds 1 Fe(2+) ion per subunit.</text>
</comment>
<dbReference type="AlphaFoldDB" id="A0AAV3ZKY3"/>
<dbReference type="EMBL" id="BLXT01002485">
    <property type="protein sequence ID" value="GFN95246.1"/>
    <property type="molecule type" value="Genomic_DNA"/>
</dbReference>
<keyword evidence="4 5" id="KW-0408">Iron</keyword>
<dbReference type="GO" id="GO:0003834">
    <property type="term" value="F:beta-carotene 15,15'-dioxygenase activity"/>
    <property type="evidence" value="ECO:0007669"/>
    <property type="project" value="TreeGrafter"/>
</dbReference>
<dbReference type="PANTHER" id="PTHR10543">
    <property type="entry name" value="BETA-CAROTENE DIOXYGENASE"/>
    <property type="match status" value="1"/>
</dbReference>
<keyword evidence="7" id="KW-1185">Reference proteome</keyword>
<dbReference type="Pfam" id="PF03055">
    <property type="entry name" value="RPE65"/>
    <property type="match status" value="1"/>
</dbReference>
<comment type="similarity">
    <text evidence="1">Belongs to the carotenoid oxygenase family.</text>
</comment>
<accession>A0AAV3ZKY3</accession>
<evidence type="ECO:0000256" key="5">
    <source>
        <dbReference type="PIRSR" id="PIRSR604294-1"/>
    </source>
</evidence>
<name>A0AAV3ZKY3_9GAST</name>
<evidence type="ECO:0000313" key="6">
    <source>
        <dbReference type="EMBL" id="GFN95246.1"/>
    </source>
</evidence>
<feature type="binding site" evidence="5">
    <location>
        <position position="279"/>
    </location>
    <ligand>
        <name>Fe cation</name>
        <dbReference type="ChEBI" id="CHEBI:24875"/>
        <note>catalytic</note>
    </ligand>
</feature>
<reference evidence="6 7" key="1">
    <citation type="journal article" date="2021" name="Elife">
        <title>Chloroplast acquisition without the gene transfer in kleptoplastic sea slugs, Plakobranchus ocellatus.</title>
        <authorList>
            <person name="Maeda T."/>
            <person name="Takahashi S."/>
            <person name="Yoshida T."/>
            <person name="Shimamura S."/>
            <person name="Takaki Y."/>
            <person name="Nagai Y."/>
            <person name="Toyoda A."/>
            <person name="Suzuki Y."/>
            <person name="Arimoto A."/>
            <person name="Ishii H."/>
            <person name="Satoh N."/>
            <person name="Nishiyama T."/>
            <person name="Hasebe M."/>
            <person name="Maruyama T."/>
            <person name="Minagawa J."/>
            <person name="Obokata J."/>
            <person name="Shigenobu S."/>
        </authorList>
    </citation>
    <scope>NUCLEOTIDE SEQUENCE [LARGE SCALE GENOMIC DNA]</scope>
</reference>
<feature type="binding site" evidence="5">
    <location>
        <position position="338"/>
    </location>
    <ligand>
        <name>Fe cation</name>
        <dbReference type="ChEBI" id="CHEBI:24875"/>
        <note>catalytic</note>
    </ligand>
</feature>
<evidence type="ECO:0000256" key="1">
    <source>
        <dbReference type="ARBA" id="ARBA00006787"/>
    </source>
</evidence>
<evidence type="ECO:0000256" key="3">
    <source>
        <dbReference type="ARBA" id="ARBA00023002"/>
    </source>
</evidence>
<dbReference type="GO" id="GO:0046872">
    <property type="term" value="F:metal ion binding"/>
    <property type="evidence" value="ECO:0007669"/>
    <property type="project" value="UniProtKB-KW"/>
</dbReference>
<organism evidence="6 7">
    <name type="scientific">Plakobranchus ocellatus</name>
    <dbReference type="NCBI Taxonomy" id="259542"/>
    <lineage>
        <taxon>Eukaryota</taxon>
        <taxon>Metazoa</taxon>
        <taxon>Spiralia</taxon>
        <taxon>Lophotrochozoa</taxon>
        <taxon>Mollusca</taxon>
        <taxon>Gastropoda</taxon>
        <taxon>Heterobranchia</taxon>
        <taxon>Euthyneura</taxon>
        <taxon>Panpulmonata</taxon>
        <taxon>Sacoglossa</taxon>
        <taxon>Placobranchoidea</taxon>
        <taxon>Plakobranchidae</taxon>
        <taxon>Plakobranchus</taxon>
    </lineage>
</organism>
<dbReference type="GO" id="GO:0010436">
    <property type="term" value="F:carotenoid dioxygenase activity"/>
    <property type="evidence" value="ECO:0007669"/>
    <property type="project" value="TreeGrafter"/>
</dbReference>
<sequence>MNSARSVAQGKATEKLVTEFGRSHADVLCVHSQDSDYHHVRVTGFNHIPPSSPKPPPRKSEERKLTVLELDADLVQNHLRSPERTHLIEREIKRSDITMADQETLEKLPQYMNLQPSDHMKSPVDAKISGSIPTWLKGSVYQNGSGVYRIGPTSWNHLFDGYSVLQRFTFQDGKVTYQQSVLDTPEYKKSIQHNKIIGPGFAHRFPDPTQSSASRFFKSVIPTPPNVSEKTNISVMEFGDRLFAMADTPLIHEITPDTMSLKSTINISDIVSVQLGTAHPHKLKDGSLIYYGTNMNYTKSYNFISVPPQPTSAKNPFSGAKVIASAPSRFKTNISFTHSFGITENYFVQLEQPLTMSLPDFLLMQPRGRNIVDCFIDQKSESMDILLISKSSGHRVPISYKAPSGVVFHFANCYEDSDHVICDVAFWPGGSGSVKNMFLPCLAEGLQAGDLGLGRMHFARFVLPLKIEGAEPGKNLVTLPNTSATAMLKEKSNKPVVVITPETIEESLPIEVPQINTAYGGLKCRYCYASTFYYSSQPRVAKYDLYEKRVVTFDVGKDYTPGEAIFVSRPDATEEDDGVVLCSVIACHSGAESYLLVLDAASFQEIGRASLPAEIKMGMVFHAMFTDKFV</sequence>
<evidence type="ECO:0000256" key="4">
    <source>
        <dbReference type="ARBA" id="ARBA00023004"/>
    </source>
</evidence>
<dbReference type="PANTHER" id="PTHR10543:SF24">
    <property type="entry name" value="CAROTENOID ISOMEROOXYGENASE"/>
    <property type="match status" value="1"/>
</dbReference>
<evidence type="ECO:0000313" key="7">
    <source>
        <dbReference type="Proteomes" id="UP000735302"/>
    </source>
</evidence>
<dbReference type="Proteomes" id="UP000735302">
    <property type="component" value="Unassembled WGS sequence"/>
</dbReference>
<dbReference type="GO" id="GO:0042574">
    <property type="term" value="P:retinal metabolic process"/>
    <property type="evidence" value="ECO:0007669"/>
    <property type="project" value="TreeGrafter"/>
</dbReference>
<keyword evidence="2 5" id="KW-0479">Metal-binding</keyword>
<evidence type="ECO:0000256" key="2">
    <source>
        <dbReference type="ARBA" id="ARBA00022723"/>
    </source>
</evidence>
<protein>
    <submittedName>
        <fullName evidence="6">Beta,beta-carotene 15,15'-dioxygenase</fullName>
    </submittedName>
</protein>
<gene>
    <name evidence="6" type="ORF">PoB_002175200</name>
</gene>
<comment type="caution">
    <text evidence="6">The sequence shown here is derived from an EMBL/GenBank/DDBJ whole genome shotgun (WGS) entry which is preliminary data.</text>
</comment>
<proteinExistence type="inferred from homology"/>
<feature type="binding site" evidence="5">
    <location>
        <position position="622"/>
    </location>
    <ligand>
        <name>Fe cation</name>
        <dbReference type="ChEBI" id="CHEBI:24875"/>
        <note>catalytic</note>
    </ligand>
</feature>
<dbReference type="GO" id="GO:0016121">
    <property type="term" value="P:carotene catabolic process"/>
    <property type="evidence" value="ECO:0007669"/>
    <property type="project" value="TreeGrafter"/>
</dbReference>
<feature type="binding site" evidence="5">
    <location>
        <position position="409"/>
    </location>
    <ligand>
        <name>Fe cation</name>
        <dbReference type="ChEBI" id="CHEBI:24875"/>
        <note>catalytic</note>
    </ligand>
</feature>